<evidence type="ECO:0000256" key="3">
    <source>
        <dbReference type="ARBA" id="ARBA00022692"/>
    </source>
</evidence>
<keyword evidence="4 6" id="KW-1133">Transmembrane helix</keyword>
<evidence type="ECO:0000259" key="7">
    <source>
        <dbReference type="Pfam" id="PF04138"/>
    </source>
</evidence>
<evidence type="ECO:0000313" key="8">
    <source>
        <dbReference type="EMBL" id="RNF40275.1"/>
    </source>
</evidence>
<feature type="transmembrane region" description="Helical" evidence="6">
    <location>
        <begin position="73"/>
        <end position="97"/>
    </location>
</feature>
<feature type="transmembrane region" description="Helical" evidence="6">
    <location>
        <begin position="12"/>
        <end position="31"/>
    </location>
</feature>
<dbReference type="InterPro" id="IPR007267">
    <property type="entry name" value="GtrA_DPMS_TM"/>
</dbReference>
<evidence type="ECO:0000256" key="1">
    <source>
        <dbReference type="ARBA" id="ARBA00004141"/>
    </source>
</evidence>
<name>A0A3M8P992_9BACL</name>
<proteinExistence type="inferred from homology"/>
<keyword evidence="9" id="KW-1185">Reference proteome</keyword>
<comment type="caution">
    <text evidence="8">The sequence shown here is derived from an EMBL/GenBank/DDBJ whole genome shotgun (WGS) entry which is preliminary data.</text>
</comment>
<dbReference type="EMBL" id="RIAX01000003">
    <property type="protein sequence ID" value="RNF40275.1"/>
    <property type="molecule type" value="Genomic_DNA"/>
</dbReference>
<dbReference type="GO" id="GO:0005886">
    <property type="term" value="C:plasma membrane"/>
    <property type="evidence" value="ECO:0007669"/>
    <property type="project" value="TreeGrafter"/>
</dbReference>
<dbReference type="PANTHER" id="PTHR38459:SF1">
    <property type="entry name" value="PROPHAGE BACTOPRENOL-LINKED GLUCOSE TRANSLOCASE HOMOLOG"/>
    <property type="match status" value="1"/>
</dbReference>
<reference evidence="8 9" key="1">
    <citation type="journal article" date="2018" name="Int. J. Syst. Evol. Microbiol.">
        <title>Planococcus salinus sp. nov., a moderately halophilic bacterium isolated from a saline-alkali soil.</title>
        <authorList>
            <person name="Gan L."/>
        </authorList>
    </citation>
    <scope>NUCLEOTIDE SEQUENCE [LARGE SCALE GENOMIC DNA]</scope>
    <source>
        <strain evidence="8 9">LCB217</strain>
    </source>
</reference>
<gene>
    <name evidence="8" type="ORF">EEX84_06490</name>
</gene>
<evidence type="ECO:0000256" key="2">
    <source>
        <dbReference type="ARBA" id="ARBA00009399"/>
    </source>
</evidence>
<accession>A0A3M8P992</accession>
<feature type="transmembrane region" description="Helical" evidence="6">
    <location>
        <begin position="103"/>
        <end position="124"/>
    </location>
</feature>
<dbReference type="OrthoDB" id="2666802at2"/>
<dbReference type="GO" id="GO:0000271">
    <property type="term" value="P:polysaccharide biosynthetic process"/>
    <property type="evidence" value="ECO:0007669"/>
    <property type="project" value="InterPro"/>
</dbReference>
<protein>
    <submittedName>
        <fullName evidence="8">GtrA family protein</fullName>
    </submittedName>
</protein>
<dbReference type="RefSeq" id="WP_123164784.1">
    <property type="nucleotide sequence ID" value="NZ_RIAX01000003.1"/>
</dbReference>
<keyword evidence="3 6" id="KW-0812">Transmembrane</keyword>
<dbReference type="Proteomes" id="UP000275473">
    <property type="component" value="Unassembled WGS sequence"/>
</dbReference>
<feature type="transmembrane region" description="Helical" evidence="6">
    <location>
        <begin position="37"/>
        <end position="61"/>
    </location>
</feature>
<dbReference type="Pfam" id="PF04138">
    <property type="entry name" value="GtrA_DPMS_TM"/>
    <property type="match status" value="1"/>
</dbReference>
<comment type="subcellular location">
    <subcellularLocation>
        <location evidence="1">Membrane</location>
        <topology evidence="1">Multi-pass membrane protein</topology>
    </subcellularLocation>
</comment>
<sequence>MNSKFLNTEFTRFLFVGVINTLTYYAIYLVLHNAFSLPYLLAHVIGFFISLNVSFFLNCYVTYRIKPTLKKYLYFPLTQVVNMSVSTFLIFVFVEFFKLNSNIAPFAAVIFTVPITFIVSSKILKDTSQQKFVKRR</sequence>
<comment type="similarity">
    <text evidence="2">Belongs to the GtrA family.</text>
</comment>
<evidence type="ECO:0000256" key="6">
    <source>
        <dbReference type="SAM" id="Phobius"/>
    </source>
</evidence>
<evidence type="ECO:0000256" key="5">
    <source>
        <dbReference type="ARBA" id="ARBA00023136"/>
    </source>
</evidence>
<organism evidence="8 9">
    <name type="scientific">Planococcus salinus</name>
    <dbReference type="NCBI Taxonomy" id="1848460"/>
    <lineage>
        <taxon>Bacteria</taxon>
        <taxon>Bacillati</taxon>
        <taxon>Bacillota</taxon>
        <taxon>Bacilli</taxon>
        <taxon>Bacillales</taxon>
        <taxon>Caryophanaceae</taxon>
        <taxon>Planococcus</taxon>
    </lineage>
</organism>
<dbReference type="AlphaFoldDB" id="A0A3M8P992"/>
<dbReference type="InterPro" id="IPR051401">
    <property type="entry name" value="GtrA_CellWall_Glycosyl"/>
</dbReference>
<evidence type="ECO:0000256" key="4">
    <source>
        <dbReference type="ARBA" id="ARBA00022989"/>
    </source>
</evidence>
<feature type="domain" description="GtrA/DPMS transmembrane" evidence="7">
    <location>
        <begin position="12"/>
        <end position="123"/>
    </location>
</feature>
<evidence type="ECO:0000313" key="9">
    <source>
        <dbReference type="Proteomes" id="UP000275473"/>
    </source>
</evidence>
<keyword evidence="5 6" id="KW-0472">Membrane</keyword>
<dbReference type="PANTHER" id="PTHR38459">
    <property type="entry name" value="PROPHAGE BACTOPRENOL-LINKED GLUCOSE TRANSLOCASE HOMOLOG"/>
    <property type="match status" value="1"/>
</dbReference>